<dbReference type="Proteomes" id="UP000265520">
    <property type="component" value="Unassembled WGS sequence"/>
</dbReference>
<organism evidence="1 2">
    <name type="scientific">Trifolium medium</name>
    <dbReference type="NCBI Taxonomy" id="97028"/>
    <lineage>
        <taxon>Eukaryota</taxon>
        <taxon>Viridiplantae</taxon>
        <taxon>Streptophyta</taxon>
        <taxon>Embryophyta</taxon>
        <taxon>Tracheophyta</taxon>
        <taxon>Spermatophyta</taxon>
        <taxon>Magnoliopsida</taxon>
        <taxon>eudicotyledons</taxon>
        <taxon>Gunneridae</taxon>
        <taxon>Pentapetalae</taxon>
        <taxon>rosids</taxon>
        <taxon>fabids</taxon>
        <taxon>Fabales</taxon>
        <taxon>Fabaceae</taxon>
        <taxon>Papilionoideae</taxon>
        <taxon>50 kb inversion clade</taxon>
        <taxon>NPAAA clade</taxon>
        <taxon>Hologalegina</taxon>
        <taxon>IRL clade</taxon>
        <taxon>Trifolieae</taxon>
        <taxon>Trifolium</taxon>
    </lineage>
</organism>
<name>A0A392SUP6_9FABA</name>
<proteinExistence type="predicted"/>
<protein>
    <submittedName>
        <fullName evidence="1">Uncharacterized protein</fullName>
    </submittedName>
</protein>
<dbReference type="EMBL" id="LXQA010437227">
    <property type="protein sequence ID" value="MCI51785.1"/>
    <property type="molecule type" value="Genomic_DNA"/>
</dbReference>
<sequence>MRFWVDWSSKSRVEQPVLLQVTRQRSYVARRDKLASCRQYSPNTGQFSVSVSPVLASDSRREGLGQNLFC</sequence>
<reference evidence="1 2" key="1">
    <citation type="journal article" date="2018" name="Front. Plant Sci.">
        <title>Red Clover (Trifolium pratense) and Zigzag Clover (T. medium) - A Picture of Genomic Similarities and Differences.</title>
        <authorList>
            <person name="Dluhosova J."/>
            <person name="Istvanek J."/>
            <person name="Nedelnik J."/>
            <person name="Repkova J."/>
        </authorList>
    </citation>
    <scope>NUCLEOTIDE SEQUENCE [LARGE SCALE GENOMIC DNA]</scope>
    <source>
        <strain evidence="2">cv. 10/8</strain>
        <tissue evidence="1">Leaf</tissue>
    </source>
</reference>
<dbReference type="AlphaFoldDB" id="A0A392SUP6"/>
<comment type="caution">
    <text evidence="1">The sequence shown here is derived from an EMBL/GenBank/DDBJ whole genome shotgun (WGS) entry which is preliminary data.</text>
</comment>
<keyword evidence="2" id="KW-1185">Reference proteome</keyword>
<evidence type="ECO:0000313" key="2">
    <source>
        <dbReference type="Proteomes" id="UP000265520"/>
    </source>
</evidence>
<accession>A0A392SUP6</accession>
<evidence type="ECO:0000313" key="1">
    <source>
        <dbReference type="EMBL" id="MCI51785.1"/>
    </source>
</evidence>